<dbReference type="EMBL" id="JAGTJR010000059">
    <property type="protein sequence ID" value="KAH7025446.1"/>
    <property type="molecule type" value="Genomic_DNA"/>
</dbReference>
<name>A0ABQ8FTC3_9PEZI</name>
<proteinExistence type="predicted"/>
<protein>
    <recommendedName>
        <fullName evidence="3">Secreted protein</fullName>
    </recommendedName>
</protein>
<reference evidence="1 2" key="1">
    <citation type="journal article" date="2021" name="Nat. Commun.">
        <title>Genetic determinants of endophytism in the Arabidopsis root mycobiome.</title>
        <authorList>
            <person name="Mesny F."/>
            <person name="Miyauchi S."/>
            <person name="Thiergart T."/>
            <person name="Pickel B."/>
            <person name="Atanasova L."/>
            <person name="Karlsson M."/>
            <person name="Huettel B."/>
            <person name="Barry K.W."/>
            <person name="Haridas S."/>
            <person name="Chen C."/>
            <person name="Bauer D."/>
            <person name="Andreopoulos W."/>
            <person name="Pangilinan J."/>
            <person name="LaButti K."/>
            <person name="Riley R."/>
            <person name="Lipzen A."/>
            <person name="Clum A."/>
            <person name="Drula E."/>
            <person name="Henrissat B."/>
            <person name="Kohler A."/>
            <person name="Grigoriev I.V."/>
            <person name="Martin F.M."/>
            <person name="Hacquard S."/>
        </authorList>
    </citation>
    <scope>NUCLEOTIDE SEQUENCE [LARGE SCALE GENOMIC DNA]</scope>
    <source>
        <strain evidence="1 2">MPI-SDFR-AT-0080</strain>
    </source>
</reference>
<sequence length="173" mass="18381">MVAVLSSTAWSFLRRSVSASEEKSGRGVCALVAAPISAGGSSAVGPSRPCSSLSTGRPVSRLFARQPACRPPSSPSPSMPQVVGVKMLDMLPVPPAKYGNSSLGALRCCISACRVLEIQFYIPGPVSDHPTPREPWRSLLSLFACASCPSLTRPQLRSLARAYKVQPQSQRRT</sequence>
<keyword evidence="2" id="KW-1185">Reference proteome</keyword>
<evidence type="ECO:0000313" key="1">
    <source>
        <dbReference type="EMBL" id="KAH7025446.1"/>
    </source>
</evidence>
<evidence type="ECO:0008006" key="3">
    <source>
        <dbReference type="Google" id="ProtNLM"/>
    </source>
</evidence>
<organism evidence="1 2">
    <name type="scientific">Macrophomina phaseolina</name>
    <dbReference type="NCBI Taxonomy" id="35725"/>
    <lineage>
        <taxon>Eukaryota</taxon>
        <taxon>Fungi</taxon>
        <taxon>Dikarya</taxon>
        <taxon>Ascomycota</taxon>
        <taxon>Pezizomycotina</taxon>
        <taxon>Dothideomycetes</taxon>
        <taxon>Dothideomycetes incertae sedis</taxon>
        <taxon>Botryosphaeriales</taxon>
        <taxon>Botryosphaeriaceae</taxon>
        <taxon>Macrophomina</taxon>
    </lineage>
</organism>
<accession>A0ABQ8FTC3</accession>
<comment type="caution">
    <text evidence="1">The sequence shown here is derived from an EMBL/GenBank/DDBJ whole genome shotgun (WGS) entry which is preliminary data.</text>
</comment>
<evidence type="ECO:0000313" key="2">
    <source>
        <dbReference type="Proteomes" id="UP000774617"/>
    </source>
</evidence>
<dbReference type="Proteomes" id="UP000774617">
    <property type="component" value="Unassembled WGS sequence"/>
</dbReference>
<gene>
    <name evidence="1" type="ORF">B0J12DRAFT_366273</name>
</gene>